<sequence length="141" mass="15924">MELLSNWCSNGSLPESYVLPPEARPGNLIVPLEKSIPVIDLQGNDRNETIRQILKAGKEFGFFQVPINPIMSDYNLSCTNKACFQTLQIINHGVSKDLIDEAEEFHAMSGLDKERECLKDPNGSCKLYTSSYAYPREEFHL</sequence>
<name>A0ABR2FY30_9ROSI</name>
<protein>
    <recommendedName>
        <fullName evidence="3">Non-haem dioxygenase N-terminal domain-containing protein</fullName>
    </recommendedName>
</protein>
<proteinExistence type="predicted"/>
<evidence type="ECO:0000313" key="1">
    <source>
        <dbReference type="EMBL" id="KAK8588853.1"/>
    </source>
</evidence>
<dbReference type="EMBL" id="JBBPBM010000004">
    <property type="protein sequence ID" value="KAK8588853.1"/>
    <property type="molecule type" value="Genomic_DNA"/>
</dbReference>
<evidence type="ECO:0008006" key="3">
    <source>
        <dbReference type="Google" id="ProtNLM"/>
    </source>
</evidence>
<comment type="caution">
    <text evidence="1">The sequence shown here is derived from an EMBL/GenBank/DDBJ whole genome shotgun (WGS) entry which is preliminary data.</text>
</comment>
<dbReference type="Proteomes" id="UP001472677">
    <property type="component" value="Unassembled WGS sequence"/>
</dbReference>
<dbReference type="Gene3D" id="2.60.120.330">
    <property type="entry name" value="B-lactam Antibiotic, Isopenicillin N Synthase, Chain"/>
    <property type="match status" value="1"/>
</dbReference>
<gene>
    <name evidence="1" type="ORF">V6N12_023266</name>
</gene>
<dbReference type="InterPro" id="IPR027443">
    <property type="entry name" value="IPNS-like_sf"/>
</dbReference>
<evidence type="ECO:0000313" key="2">
    <source>
        <dbReference type="Proteomes" id="UP001472677"/>
    </source>
</evidence>
<dbReference type="SUPFAM" id="SSF51197">
    <property type="entry name" value="Clavaminate synthase-like"/>
    <property type="match status" value="1"/>
</dbReference>
<reference evidence="1 2" key="1">
    <citation type="journal article" date="2024" name="G3 (Bethesda)">
        <title>Genome assembly of Hibiscus sabdariffa L. provides insights into metabolisms of medicinal natural products.</title>
        <authorList>
            <person name="Kim T."/>
        </authorList>
    </citation>
    <scope>NUCLEOTIDE SEQUENCE [LARGE SCALE GENOMIC DNA]</scope>
    <source>
        <strain evidence="1">TK-2024</strain>
        <tissue evidence="1">Old leaves</tissue>
    </source>
</reference>
<keyword evidence="2" id="KW-1185">Reference proteome</keyword>
<organism evidence="1 2">
    <name type="scientific">Hibiscus sabdariffa</name>
    <name type="common">roselle</name>
    <dbReference type="NCBI Taxonomy" id="183260"/>
    <lineage>
        <taxon>Eukaryota</taxon>
        <taxon>Viridiplantae</taxon>
        <taxon>Streptophyta</taxon>
        <taxon>Embryophyta</taxon>
        <taxon>Tracheophyta</taxon>
        <taxon>Spermatophyta</taxon>
        <taxon>Magnoliopsida</taxon>
        <taxon>eudicotyledons</taxon>
        <taxon>Gunneridae</taxon>
        <taxon>Pentapetalae</taxon>
        <taxon>rosids</taxon>
        <taxon>malvids</taxon>
        <taxon>Malvales</taxon>
        <taxon>Malvaceae</taxon>
        <taxon>Malvoideae</taxon>
        <taxon>Hibiscus</taxon>
    </lineage>
</organism>
<accession>A0ABR2FY30</accession>